<dbReference type="RefSeq" id="WP_379011987.1">
    <property type="nucleotide sequence ID" value="NZ_JBHSDC010000002.1"/>
</dbReference>
<feature type="chain" id="PRO_5046752489" evidence="1">
    <location>
        <begin position="19"/>
        <end position="143"/>
    </location>
</feature>
<evidence type="ECO:0000256" key="1">
    <source>
        <dbReference type="SAM" id="SignalP"/>
    </source>
</evidence>
<accession>A0ABV8PV94</accession>
<organism evidence="2 3">
    <name type="scientific">Parasediminibacterium paludis</name>
    <dbReference type="NCBI Taxonomy" id="908966"/>
    <lineage>
        <taxon>Bacteria</taxon>
        <taxon>Pseudomonadati</taxon>
        <taxon>Bacteroidota</taxon>
        <taxon>Chitinophagia</taxon>
        <taxon>Chitinophagales</taxon>
        <taxon>Chitinophagaceae</taxon>
        <taxon>Parasediminibacterium</taxon>
    </lineage>
</organism>
<keyword evidence="1" id="KW-0732">Signal</keyword>
<dbReference type="Proteomes" id="UP001595906">
    <property type="component" value="Unassembled WGS sequence"/>
</dbReference>
<feature type="signal peptide" evidence="1">
    <location>
        <begin position="1"/>
        <end position="18"/>
    </location>
</feature>
<protein>
    <submittedName>
        <fullName evidence="2">Uncharacterized protein</fullName>
    </submittedName>
</protein>
<gene>
    <name evidence="2" type="ORF">ACFOW1_02105</name>
</gene>
<evidence type="ECO:0000313" key="3">
    <source>
        <dbReference type="Proteomes" id="UP001595906"/>
    </source>
</evidence>
<keyword evidence="3" id="KW-1185">Reference proteome</keyword>
<sequence length="143" mass="15988">MKFLLLSVLSFSSVIGFAQQSPSLKLARENRLNNLSLNKPIDNMPSANIGPSGQMFLYNNGNGLNIYKSQPDDMPVAKPDSSYLDNMIAKPTAPKTMTDVINKLKNNRFQPKGNAKYNFVLPTYKDSLPYIDSTNKLLLKPKF</sequence>
<proteinExistence type="predicted"/>
<evidence type="ECO:0000313" key="2">
    <source>
        <dbReference type="EMBL" id="MFC4230665.1"/>
    </source>
</evidence>
<comment type="caution">
    <text evidence="2">The sequence shown here is derived from an EMBL/GenBank/DDBJ whole genome shotgun (WGS) entry which is preliminary data.</text>
</comment>
<reference evidence="3" key="1">
    <citation type="journal article" date="2019" name="Int. J. Syst. Evol. Microbiol.">
        <title>The Global Catalogue of Microorganisms (GCM) 10K type strain sequencing project: providing services to taxonomists for standard genome sequencing and annotation.</title>
        <authorList>
            <consortium name="The Broad Institute Genomics Platform"/>
            <consortium name="The Broad Institute Genome Sequencing Center for Infectious Disease"/>
            <person name="Wu L."/>
            <person name="Ma J."/>
        </authorList>
    </citation>
    <scope>NUCLEOTIDE SEQUENCE [LARGE SCALE GENOMIC DNA]</scope>
    <source>
        <strain evidence="3">CECT 8010</strain>
    </source>
</reference>
<dbReference type="EMBL" id="JBHSDC010000002">
    <property type="protein sequence ID" value="MFC4230665.1"/>
    <property type="molecule type" value="Genomic_DNA"/>
</dbReference>
<name>A0ABV8PV94_9BACT</name>